<sequence length="212" mass="22616">MNDKIVEAPRIRTPGWRDPRLIVGVILVVLSVAGVVALMQSADSRQGYWAASVDIVPGVKMKPEDFHVVQASMSEASDMYWSAEQDLPSEFYVASTVLQGEFLAHRQVNEADPGGRQQVGIRVSEDMPASVATGSRADVWVALADSDGRGFEEPHKLITSAEVVGIDDNTSTFAAADTTTVYLMLSQDALPGVLDAQANGAKISLVPSISGD</sequence>
<evidence type="ECO:0000313" key="2">
    <source>
        <dbReference type="EMBL" id="OAV59523.1"/>
    </source>
</evidence>
<accession>A0A1B7LWU7</accession>
<gene>
    <name evidence="2" type="ORF">A6F49_16955</name>
</gene>
<dbReference type="STRING" id="1837282.A6F49_16955"/>
<feature type="transmembrane region" description="Helical" evidence="1">
    <location>
        <begin position="21"/>
        <end position="39"/>
    </location>
</feature>
<evidence type="ECO:0008006" key="4">
    <source>
        <dbReference type="Google" id="ProtNLM"/>
    </source>
</evidence>
<keyword evidence="1" id="KW-1133">Transmembrane helix</keyword>
<keyword evidence="3" id="KW-1185">Reference proteome</keyword>
<dbReference type="RefSeq" id="WP_043058555.1">
    <property type="nucleotide sequence ID" value="NZ_LXEY01000022.1"/>
</dbReference>
<proteinExistence type="predicted"/>
<evidence type="ECO:0000256" key="1">
    <source>
        <dbReference type="SAM" id="Phobius"/>
    </source>
</evidence>
<name>A0A1B7LWU7_9MICC</name>
<dbReference type="Proteomes" id="UP000078292">
    <property type="component" value="Unassembled WGS sequence"/>
</dbReference>
<dbReference type="AlphaFoldDB" id="A0A1B7LWU7"/>
<comment type="caution">
    <text evidence="2">The sequence shown here is derived from an EMBL/GenBank/DDBJ whole genome shotgun (WGS) entry which is preliminary data.</text>
</comment>
<dbReference type="OrthoDB" id="5192391at2"/>
<evidence type="ECO:0000313" key="3">
    <source>
        <dbReference type="Proteomes" id="UP000078292"/>
    </source>
</evidence>
<dbReference type="EMBL" id="LXEY01000022">
    <property type="protein sequence ID" value="OAV59523.1"/>
    <property type="molecule type" value="Genomic_DNA"/>
</dbReference>
<organism evidence="2 3">
    <name type="scientific">Enteractinococcus helveticum</name>
    <dbReference type="NCBI Taxonomy" id="1837282"/>
    <lineage>
        <taxon>Bacteria</taxon>
        <taxon>Bacillati</taxon>
        <taxon>Actinomycetota</taxon>
        <taxon>Actinomycetes</taxon>
        <taxon>Micrococcales</taxon>
        <taxon>Micrococcaceae</taxon>
    </lineage>
</organism>
<reference evidence="2 3" key="1">
    <citation type="submission" date="2016-04" db="EMBL/GenBank/DDBJ databases">
        <title>First whole genome shotgun sequence of the bacterium Enteractinococcus sp. strain UASWS1574.</title>
        <authorList>
            <person name="Crovadore J."/>
            <person name="Chablais R."/>
            <person name="Lefort F."/>
        </authorList>
    </citation>
    <scope>NUCLEOTIDE SEQUENCE [LARGE SCALE GENOMIC DNA]</scope>
    <source>
        <strain evidence="2 3">UASWS1574</strain>
    </source>
</reference>
<keyword evidence="1" id="KW-0812">Transmembrane</keyword>
<keyword evidence="1" id="KW-0472">Membrane</keyword>
<protein>
    <recommendedName>
        <fullName evidence="4">SAF domain-containing protein</fullName>
    </recommendedName>
</protein>